<sequence>MVIKWVLGVFAFTVGLQHVAESAGICGKAAIRRHWSDCRKFVECGEETTVVFICPERSFFNPVTLVCDFAMYHECVVENDANIEYFGSRNFMEAKPGQLVMNGRCNELRLGAKFVNPDDCSQFFHCSPSGPMLFQCPASLLFNSRLNVCDWPQNVEDCSGPGPGPGPSPDGCEGYCIPDLRCPNNCIFDNIFLPHPGACSSYFACENGCACLRQCQNGFFWSHRLQRCVPSYESECENPVPLPCPVCVRDDRCPLEDDPDNPVQLPLPDRCDGFLKCHQGYACVIDCPVGMNFNQITGQCEIGECVTTPTIETTEQEQETTTPEPVTTTPEPVTTTTPKPITTTPAPITTPTPTTPTDCPVCPPGVCTPDDRCPVGPCLECDPILLPHPEHCDRFLKCTHGFACEMWCPGGLHWNSAANRCDWPFLGDCATGPSSTGPPPADCPLDYRCPAFDNPWDPTLLPHPDDCTKFIKCENKRGCVRSCPEGLHWSIAHNRCEWPNVAGCDPKIPIDPECPICPCTPCRMRGDRHPCVDNSACKRNVLSSLSLPYEQDYTRFYECLGGKACLLDCPRGTRFNRSRQRCEDV</sequence>
<accession>A0ABD1CNQ8</accession>
<dbReference type="Proteomes" id="UP001562425">
    <property type="component" value="Unassembled WGS sequence"/>
</dbReference>
<gene>
    <name evidence="9" type="ORF">pipiens_016191</name>
</gene>
<evidence type="ECO:0000256" key="3">
    <source>
        <dbReference type="ARBA" id="ARBA00022737"/>
    </source>
</evidence>
<evidence type="ECO:0000259" key="8">
    <source>
        <dbReference type="PROSITE" id="PS50940"/>
    </source>
</evidence>
<feature type="domain" description="Chitin-binding type-2" evidence="8">
    <location>
        <begin position="534"/>
        <end position="585"/>
    </location>
</feature>
<evidence type="ECO:0000313" key="9">
    <source>
        <dbReference type="EMBL" id="KAL1377544.1"/>
    </source>
</evidence>
<feature type="chain" id="PRO_5044804668" description="Chitin-binding type-2 domain-containing protein" evidence="7">
    <location>
        <begin position="23"/>
        <end position="585"/>
    </location>
</feature>
<dbReference type="PROSITE" id="PS50940">
    <property type="entry name" value="CHIT_BIND_II"/>
    <property type="match status" value="7"/>
</dbReference>
<keyword evidence="4" id="KW-1015">Disulfide bond</keyword>
<dbReference type="AlphaFoldDB" id="A0ABD1CNQ8"/>
<reference evidence="9 10" key="1">
    <citation type="submission" date="2024-05" db="EMBL/GenBank/DDBJ databases">
        <title>Culex pipiens pipiens assembly and annotation.</title>
        <authorList>
            <person name="Alout H."/>
            <person name="Durand T."/>
        </authorList>
    </citation>
    <scope>NUCLEOTIDE SEQUENCE [LARGE SCALE GENOMIC DNA]</scope>
    <source>
        <strain evidence="9">HA-2024</strain>
        <tissue evidence="9">Whole body</tissue>
    </source>
</reference>
<keyword evidence="1" id="KW-0147">Chitin-binding</keyword>
<protein>
    <recommendedName>
        <fullName evidence="8">Chitin-binding type-2 domain-containing protein</fullName>
    </recommendedName>
</protein>
<evidence type="ECO:0000313" key="10">
    <source>
        <dbReference type="Proteomes" id="UP001562425"/>
    </source>
</evidence>
<dbReference type="GO" id="GO:0008061">
    <property type="term" value="F:chitin binding"/>
    <property type="evidence" value="ECO:0007669"/>
    <property type="project" value="UniProtKB-KW"/>
</dbReference>
<dbReference type="SMART" id="SM00494">
    <property type="entry name" value="ChtBD2"/>
    <property type="match status" value="7"/>
</dbReference>
<dbReference type="InterPro" id="IPR036508">
    <property type="entry name" value="Chitin-bd_dom_sf"/>
</dbReference>
<evidence type="ECO:0000256" key="2">
    <source>
        <dbReference type="ARBA" id="ARBA00022729"/>
    </source>
</evidence>
<feature type="domain" description="Chitin-binding type-2" evidence="8">
    <location>
        <begin position="102"/>
        <end position="160"/>
    </location>
</feature>
<keyword evidence="5" id="KW-0325">Glycoprotein</keyword>
<evidence type="ECO:0000256" key="7">
    <source>
        <dbReference type="SAM" id="SignalP"/>
    </source>
</evidence>
<dbReference type="EMBL" id="JBEHCU010010901">
    <property type="protein sequence ID" value="KAL1377544.1"/>
    <property type="molecule type" value="Genomic_DNA"/>
</dbReference>
<feature type="signal peptide" evidence="7">
    <location>
        <begin position="1"/>
        <end position="22"/>
    </location>
</feature>
<feature type="region of interest" description="Disordered" evidence="6">
    <location>
        <begin position="313"/>
        <end position="353"/>
    </location>
</feature>
<evidence type="ECO:0000256" key="5">
    <source>
        <dbReference type="ARBA" id="ARBA00023180"/>
    </source>
</evidence>
<dbReference type="InterPro" id="IPR002557">
    <property type="entry name" value="Chitin-bd_dom"/>
</dbReference>
<dbReference type="PANTHER" id="PTHR23301">
    <property type="entry name" value="CHITIN BINDING PERITROPHIN-A"/>
    <property type="match status" value="1"/>
</dbReference>
<evidence type="ECO:0000256" key="4">
    <source>
        <dbReference type="ARBA" id="ARBA00023157"/>
    </source>
</evidence>
<feature type="compositionally biased region" description="Low complexity" evidence="6">
    <location>
        <begin position="313"/>
        <end position="347"/>
    </location>
</feature>
<feature type="domain" description="Chitin-binding type-2" evidence="8">
    <location>
        <begin position="375"/>
        <end position="431"/>
    </location>
</feature>
<keyword evidence="2 7" id="KW-0732">Signal</keyword>
<feature type="domain" description="Chitin-binding type-2" evidence="8">
    <location>
        <begin position="250"/>
        <end position="300"/>
    </location>
</feature>
<evidence type="ECO:0000256" key="1">
    <source>
        <dbReference type="ARBA" id="ARBA00022669"/>
    </source>
</evidence>
<dbReference type="Pfam" id="PF01607">
    <property type="entry name" value="CBM_14"/>
    <property type="match status" value="6"/>
</dbReference>
<keyword evidence="3" id="KW-0677">Repeat</keyword>
<dbReference type="InterPro" id="IPR051940">
    <property type="entry name" value="Chitin_bind-dev_reg"/>
</dbReference>
<feature type="domain" description="Chitin-binding type-2" evidence="8">
    <location>
        <begin position="23"/>
        <end position="77"/>
    </location>
</feature>
<dbReference type="Gene3D" id="2.170.140.10">
    <property type="entry name" value="Chitin binding domain"/>
    <property type="match status" value="7"/>
</dbReference>
<dbReference type="SUPFAM" id="SSF57625">
    <property type="entry name" value="Invertebrate chitin-binding proteins"/>
    <property type="match status" value="7"/>
</dbReference>
<feature type="domain" description="Chitin-binding type-2" evidence="8">
    <location>
        <begin position="446"/>
        <end position="506"/>
    </location>
</feature>
<organism evidence="9 10">
    <name type="scientific">Culex pipiens pipiens</name>
    <name type="common">Northern house mosquito</name>
    <dbReference type="NCBI Taxonomy" id="38569"/>
    <lineage>
        <taxon>Eukaryota</taxon>
        <taxon>Metazoa</taxon>
        <taxon>Ecdysozoa</taxon>
        <taxon>Arthropoda</taxon>
        <taxon>Hexapoda</taxon>
        <taxon>Insecta</taxon>
        <taxon>Pterygota</taxon>
        <taxon>Neoptera</taxon>
        <taxon>Endopterygota</taxon>
        <taxon>Diptera</taxon>
        <taxon>Nematocera</taxon>
        <taxon>Culicoidea</taxon>
        <taxon>Culicidae</taxon>
        <taxon>Culicinae</taxon>
        <taxon>Culicini</taxon>
        <taxon>Culex</taxon>
        <taxon>Culex</taxon>
    </lineage>
</organism>
<name>A0ABD1CNQ8_CULPP</name>
<evidence type="ECO:0000256" key="6">
    <source>
        <dbReference type="SAM" id="MobiDB-lite"/>
    </source>
</evidence>
<feature type="domain" description="Chitin-binding type-2" evidence="8">
    <location>
        <begin position="183"/>
        <end position="238"/>
    </location>
</feature>
<comment type="caution">
    <text evidence="9">The sequence shown here is derived from an EMBL/GenBank/DDBJ whole genome shotgun (WGS) entry which is preliminary data.</text>
</comment>
<proteinExistence type="predicted"/>
<keyword evidence="10" id="KW-1185">Reference proteome</keyword>
<dbReference type="PANTHER" id="PTHR23301:SF0">
    <property type="entry name" value="CHITIN-BINDING TYPE-2 DOMAIN-CONTAINING PROTEIN-RELATED"/>
    <property type="match status" value="1"/>
</dbReference>